<gene>
    <name evidence="3" type="ORF">PODANS_4_8630</name>
</gene>
<dbReference type="eggNOG" id="ENOG502QTVA">
    <property type="taxonomic scope" value="Eukaryota"/>
</dbReference>
<dbReference type="HOGENOM" id="CLU_017511_2_0_1"/>
<reference evidence="4" key="4">
    <citation type="submission" date="2015-04" db="EMBL/GenBank/DDBJ databases">
        <title>Maintaining two mating types: Structure of the mating type locus and its role in heterokaryosis in Podospora anserina.</title>
        <authorList>
            <person name="Grognet P."/>
            <person name="Bidard F."/>
            <person name="Kuchly C."/>
            <person name="Chan Ho Tong L."/>
            <person name="Coppin E."/>
            <person name="Ait Benkhali J."/>
            <person name="Couloux A."/>
            <person name="Wincker P."/>
            <person name="Debuchy R."/>
            <person name="Silar P."/>
        </authorList>
    </citation>
    <scope>NUCLEOTIDE SEQUENCE</scope>
</reference>
<keyword evidence="1" id="KW-0620">Polyamine biosynthesis</keyword>
<evidence type="ECO:0000313" key="3">
    <source>
        <dbReference type="EMBL" id="CAP66629.1"/>
    </source>
</evidence>
<keyword evidence="5" id="KW-1185">Reference proteome</keyword>
<organism evidence="3">
    <name type="scientific">Podospora anserina (strain S / ATCC MYA-4624 / DSM 980 / FGSC 10383)</name>
    <name type="common">Pleurage anserina</name>
    <dbReference type="NCBI Taxonomy" id="515849"/>
    <lineage>
        <taxon>Eukaryota</taxon>
        <taxon>Fungi</taxon>
        <taxon>Dikarya</taxon>
        <taxon>Ascomycota</taxon>
        <taxon>Pezizomycotina</taxon>
        <taxon>Sordariomycetes</taxon>
        <taxon>Sordariomycetidae</taxon>
        <taxon>Sordariales</taxon>
        <taxon>Podosporaceae</taxon>
        <taxon>Podospora</taxon>
        <taxon>Podospora anserina</taxon>
    </lineage>
</organism>
<dbReference type="Gene3D" id="3.40.50.150">
    <property type="entry name" value="Vaccinia Virus protein VP39"/>
    <property type="match status" value="1"/>
</dbReference>
<feature type="region of interest" description="Disordered" evidence="2">
    <location>
        <begin position="1"/>
        <end position="34"/>
    </location>
</feature>
<dbReference type="VEuPathDB" id="FungiDB:PODANS_4_8630"/>
<dbReference type="Proteomes" id="UP000001197">
    <property type="component" value="Chromosome 4"/>
</dbReference>
<dbReference type="KEGG" id="pan:PODANSg2991"/>
<accession>B2AR51</accession>
<dbReference type="PANTHER" id="PTHR43317:SF1">
    <property type="entry name" value="THERMOSPERMINE SYNTHASE ACAULIS5"/>
    <property type="match status" value="1"/>
</dbReference>
<evidence type="ECO:0000313" key="5">
    <source>
        <dbReference type="Proteomes" id="UP000001197"/>
    </source>
</evidence>
<evidence type="ECO:0000256" key="1">
    <source>
        <dbReference type="ARBA" id="ARBA00023115"/>
    </source>
</evidence>
<dbReference type="PANTHER" id="PTHR43317">
    <property type="entry name" value="THERMOSPERMINE SYNTHASE ACAULIS5"/>
    <property type="match status" value="1"/>
</dbReference>
<dbReference type="NCBIfam" id="NF037959">
    <property type="entry name" value="MFS_SpdSyn"/>
    <property type="match status" value="1"/>
</dbReference>
<dbReference type="InterPro" id="IPR029063">
    <property type="entry name" value="SAM-dependent_MTases_sf"/>
</dbReference>
<dbReference type="EMBL" id="CU633895">
    <property type="protein sequence ID" value="CAP66629.1"/>
    <property type="molecule type" value="Genomic_DNA"/>
</dbReference>
<dbReference type="SUPFAM" id="SSF53335">
    <property type="entry name" value="S-adenosyl-L-methionine-dependent methyltransferases"/>
    <property type="match status" value="1"/>
</dbReference>
<proteinExistence type="predicted"/>
<reference evidence="3 5" key="1">
    <citation type="journal article" date="2008" name="Genome Biol.">
        <title>The genome sequence of the model ascomycete fungus Podospora anserina.</title>
        <authorList>
            <person name="Espagne E."/>
            <person name="Lespinet O."/>
            <person name="Malagnac F."/>
            <person name="Da Silva C."/>
            <person name="Jaillon O."/>
            <person name="Porcel B.M."/>
            <person name="Couloux A."/>
            <person name="Aury J.-M."/>
            <person name="Segurens B."/>
            <person name="Poulain J."/>
            <person name="Anthouard V."/>
            <person name="Grossetete S."/>
            <person name="Khalili H."/>
            <person name="Coppin E."/>
            <person name="Dequard-Chablat M."/>
            <person name="Picard M."/>
            <person name="Contamine V."/>
            <person name="Arnaise S."/>
            <person name="Bourdais A."/>
            <person name="Berteaux-Lecellier V."/>
            <person name="Gautheret D."/>
            <person name="de Vries R.P."/>
            <person name="Battaglia E."/>
            <person name="Coutinho P.M."/>
            <person name="Danchin E.G.J."/>
            <person name="Henrissat B."/>
            <person name="El Khoury R."/>
            <person name="Sainsard-Chanet A."/>
            <person name="Boivin A."/>
            <person name="Pinan-Lucarre B."/>
            <person name="Sellem C.H."/>
            <person name="Debuchy R."/>
            <person name="Wincker P."/>
            <person name="Weissenbach J."/>
            <person name="Silar P."/>
        </authorList>
    </citation>
    <scope>NUCLEOTIDE SEQUENCE [LARGE SCALE GENOMIC DNA]</scope>
    <source>
        <strain evidence="5">S / ATCC MYA-4624 / DSM 980 / FGSC 10383</strain>
        <strain evidence="3">S mat+</strain>
    </source>
</reference>
<evidence type="ECO:0000256" key="2">
    <source>
        <dbReference type="SAM" id="MobiDB-lite"/>
    </source>
</evidence>
<dbReference type="GO" id="GO:0006596">
    <property type="term" value="P:polyamine biosynthetic process"/>
    <property type="evidence" value="ECO:0007669"/>
    <property type="project" value="UniProtKB-KW"/>
</dbReference>
<dbReference type="OrthoDB" id="2016285at2759"/>
<evidence type="ECO:0000313" key="4">
    <source>
        <dbReference type="EMBL" id="CDP28363.1"/>
    </source>
</evidence>
<reference evidence="3" key="2">
    <citation type="submission" date="2008-07" db="EMBL/GenBank/DDBJ databases">
        <authorList>
            <person name="Genoscope - CEA"/>
        </authorList>
    </citation>
    <scope>NUCLEOTIDE SEQUENCE</scope>
    <source>
        <strain evidence="3">S mat+</strain>
    </source>
</reference>
<dbReference type="Pfam" id="PF01564">
    <property type="entry name" value="Spermine_synth"/>
    <property type="match status" value="1"/>
</dbReference>
<dbReference type="AlphaFoldDB" id="B2AR51"/>
<sequence length="580" mass="63324">MAPKQRKPTPGSSSASGSAPAKAIPHIDPNSSFTPESFKKELESLAQKAQSETTLHYLTEQSIIYLKSAALLSLIALYSTVSQLNLSPTYGSIPSSKWHSKLIMAGCFAGWSTNLTLNRVLPFKPEKLLPLLAVYVPVVQFFLGKVSSTLTAQWGPLITEGLTLLPLVTISAACVATYLEGADLPDFLPSWIRDALPGLGGYGFYKLSEQILGGLAEEHIGQSVLNTRVGMELALAGSYAALAPSKLLVFALPALLHTALLNTHLPTGNALANLNKGLESVGYVVLDRKESLTGYVSVVDSPKEGYRVMRCDHSLLGGDSRHVSDVAVCGSMDGGKLTFISGLGIGTTPAALVAHGIDTTVVEIDPVVHEFALEYFQLPKNHTAVIEDAVTYTSRLAADEKGQRFDYIVHDVFTGGAEPIPLFTLEFLQNLNALLKPNGVIAINYAGDFALPPPRIVTNTIRFVFPACRAFREHPRDMEDFTKNQRDFTNMVMFCTKDTSGEVKFRHPNNRDLLNSPSRQAFLYPQHEVKEEDFVKAEGEAEGVLRANATERLVKWHESSAMGHWGIMRTVLPDAVWEEW</sequence>
<dbReference type="GeneID" id="6190291"/>
<dbReference type="RefSeq" id="XP_001905963.1">
    <property type="nucleotide sequence ID" value="XM_001905928.1"/>
</dbReference>
<feature type="compositionally biased region" description="Low complexity" evidence="2">
    <location>
        <begin position="10"/>
        <end position="21"/>
    </location>
</feature>
<protein>
    <submittedName>
        <fullName evidence="3">Podospora anserina S mat+ genomic DNA chromosome 4, supercontig 4</fullName>
    </submittedName>
</protein>
<dbReference type="CDD" id="cd02440">
    <property type="entry name" value="AdoMet_MTases"/>
    <property type="match status" value="1"/>
</dbReference>
<name>B2AR51_PODAN</name>
<reference evidence="5" key="3">
    <citation type="journal article" date="2014" name="Genetics">
        <title>Maintaining two mating types: Structure of the mating type locus and its role in heterokaryosis in Podospora anserina.</title>
        <authorList>
            <person name="Grognet P."/>
            <person name="Bidard F."/>
            <person name="Kuchly C."/>
            <person name="Tong L.C.H."/>
            <person name="Coppin E."/>
            <person name="Benkhali J.A."/>
            <person name="Couloux A."/>
            <person name="Wincker P."/>
            <person name="Debuchy R."/>
            <person name="Silar P."/>
        </authorList>
    </citation>
    <scope>GENOME REANNOTATION</scope>
    <source>
        <strain evidence="5">S / ATCC MYA-4624 / DSM 980 / FGSC 10383</strain>
    </source>
</reference>
<dbReference type="EMBL" id="FO904939">
    <property type="protein sequence ID" value="CDP28363.1"/>
    <property type="molecule type" value="Genomic_DNA"/>
</dbReference>